<dbReference type="InterPro" id="IPR009874">
    <property type="entry name" value="DUF1428"/>
</dbReference>
<dbReference type="SMR" id="A0A0M6Y9X4"/>
<keyword evidence="2" id="KW-1185">Reference proteome</keyword>
<organism evidence="1 2">
    <name type="scientific">Roseibium aggregatum</name>
    <dbReference type="NCBI Taxonomy" id="187304"/>
    <lineage>
        <taxon>Bacteria</taxon>
        <taxon>Pseudomonadati</taxon>
        <taxon>Pseudomonadota</taxon>
        <taxon>Alphaproteobacteria</taxon>
        <taxon>Hyphomicrobiales</taxon>
        <taxon>Stappiaceae</taxon>
        <taxon>Roseibium</taxon>
    </lineage>
</organism>
<dbReference type="InterPro" id="IPR011008">
    <property type="entry name" value="Dimeric_a/b-barrel"/>
</dbReference>
<evidence type="ECO:0008006" key="3">
    <source>
        <dbReference type="Google" id="ProtNLM"/>
    </source>
</evidence>
<proteinExistence type="predicted"/>
<dbReference type="EMBL" id="CXST01000004">
    <property type="protein sequence ID" value="CTQ46872.1"/>
    <property type="molecule type" value="Genomic_DNA"/>
</dbReference>
<evidence type="ECO:0000313" key="1">
    <source>
        <dbReference type="EMBL" id="CTQ46872.1"/>
    </source>
</evidence>
<evidence type="ECO:0000313" key="2">
    <source>
        <dbReference type="Proteomes" id="UP000048926"/>
    </source>
</evidence>
<dbReference type="Pfam" id="PF07237">
    <property type="entry name" value="DUF1428"/>
    <property type="match status" value="2"/>
</dbReference>
<dbReference type="Proteomes" id="UP000048926">
    <property type="component" value="Unassembled WGS sequence"/>
</dbReference>
<gene>
    <name evidence="1" type="ORF">LAL4801_05332</name>
</gene>
<dbReference type="AlphaFoldDB" id="A0A0M6Y9X4"/>
<protein>
    <recommendedName>
        <fullName evidence="3">DUF1428 domain-containing protein</fullName>
    </recommendedName>
</protein>
<dbReference type="SUPFAM" id="SSF54909">
    <property type="entry name" value="Dimeric alpha+beta barrel"/>
    <property type="match status" value="2"/>
</dbReference>
<reference evidence="2" key="1">
    <citation type="submission" date="2015-07" db="EMBL/GenBank/DDBJ databases">
        <authorList>
            <person name="Rodrigo-Torres Lidia"/>
            <person name="Arahal R.David."/>
        </authorList>
    </citation>
    <scope>NUCLEOTIDE SEQUENCE [LARGE SCALE GENOMIC DNA]</scope>
    <source>
        <strain evidence="2">CECT 4801</strain>
    </source>
</reference>
<sequence length="241" mass="26803">MSYFTGAVAAVPAANKQKYADHIAAAWPLFKSYGATRMVETWGVDVPKGKVTDFYGAVDAKEDEAIVFSWIEWPDKAAADASWEKMQNDPAMKEIPEMPFDGSRMIFGGFAPVYEAGRHSDAGYYQGFLLAVPETNKKAYAEMADEGWKMFEKFGALGMIENWGTDVPRGQKTDFYRASKVEDTEVPVFSWVAWPDRATCDAAAKEMEAGMADMDMSAMPFDGMRMMWAGFDPLFDSEKAA</sequence>
<dbReference type="RefSeq" id="WP_031269504.1">
    <property type="nucleotide sequence ID" value="NZ_CP087157.1"/>
</dbReference>
<dbReference type="OrthoDB" id="9792392at2"/>
<dbReference type="Gene3D" id="3.30.70.100">
    <property type="match status" value="2"/>
</dbReference>
<accession>A0A0M6Y9X4</accession>
<name>A0A0M6Y9X4_9HYPH</name>